<organism evidence="1">
    <name type="scientific">Siphoviridae sp. ctHeV6</name>
    <dbReference type="NCBI Taxonomy" id="2826233"/>
    <lineage>
        <taxon>Viruses</taxon>
        <taxon>Duplodnaviria</taxon>
        <taxon>Heunggongvirae</taxon>
        <taxon>Uroviricota</taxon>
        <taxon>Caudoviricetes</taxon>
    </lineage>
</organism>
<dbReference type="EMBL" id="BK014876">
    <property type="protein sequence ID" value="DAD79979.1"/>
    <property type="molecule type" value="Genomic_DNA"/>
</dbReference>
<protein>
    <recommendedName>
        <fullName evidence="2">Lipocalin-like domain-containing protein</fullName>
    </recommendedName>
</protein>
<name>A0A8S5MDH5_9CAUD</name>
<proteinExistence type="predicted"/>
<evidence type="ECO:0000313" key="1">
    <source>
        <dbReference type="EMBL" id="DAD79979.1"/>
    </source>
</evidence>
<sequence length="280" mass="32399">MQIHLFLKMHMNRISKLIPAVVGMFILCLVGSCFDQRKTSKLPPIANNVVGKWVIAHGFENKHGSWVEVADYDAVGNFYTFYKDGRAVISYTDNDGQTYLRETTWQADDENEIFTINGFDTQMLLLKNDSMELGYRDQENRKTTCEAVYKDCWKRVSPGNQTLAEQLIGKWNHLNSYEKKGKQWVVTHKGAPDRAYVTFGADGDLKSHTEINGRTLKAELFWSINNQTGEMFCFKEDESNTIRIRVYNDTLECVYTKNFDLETPGKITYGEYRDLFVRNK</sequence>
<accession>A0A8S5MDH5</accession>
<reference evidence="1" key="1">
    <citation type="journal article" date="2021" name="Proc. Natl. Acad. Sci. U.S.A.">
        <title>A Catalog of Tens of Thousands of Viruses from Human Metagenomes Reveals Hidden Associations with Chronic Diseases.</title>
        <authorList>
            <person name="Tisza M.J."/>
            <person name="Buck C.B."/>
        </authorList>
    </citation>
    <scope>NUCLEOTIDE SEQUENCE</scope>
    <source>
        <strain evidence="1">CtHeV6</strain>
    </source>
</reference>
<evidence type="ECO:0008006" key="2">
    <source>
        <dbReference type="Google" id="ProtNLM"/>
    </source>
</evidence>